<dbReference type="RefSeq" id="WP_137329649.1">
    <property type="nucleotide sequence ID" value="NZ_CP040058.1"/>
</dbReference>
<dbReference type="EMBL" id="CP040058">
    <property type="protein sequence ID" value="QCP36415.1"/>
    <property type="molecule type" value="Genomic_DNA"/>
</dbReference>
<organism evidence="2 3">
    <name type="scientific">Anaerostipes rhamnosivorans</name>
    <dbReference type="NCBI Taxonomy" id="1229621"/>
    <lineage>
        <taxon>Bacteria</taxon>
        <taxon>Bacillati</taxon>
        <taxon>Bacillota</taxon>
        <taxon>Clostridia</taxon>
        <taxon>Lachnospirales</taxon>
        <taxon>Lachnospiraceae</taxon>
        <taxon>Anaerostipes</taxon>
    </lineage>
</organism>
<accession>A0A4P8IHU0</accession>
<sequence length="239" mass="28423">MDLNYHDILLKILDVYRDCEIQSFPIDCYSILRHYGYRIFTYQNMRDINERLYEYCRNYSEDAFRYGANRIIAYDETKSPFRIRFSIMHELGHIMLGHSKECSQNEHQANFFASNILAPRMAIHFAQCRDENDVSSCFQISREAGSYAFQNYRLWRDSVSRDVSDIDEAMYHHFYNEDIGKFIFSVTTCSICGETIYNSTDDLCIHCKMDKIRRECAPAHLTKDDRILVHIEQQFLNNI</sequence>
<evidence type="ECO:0000313" key="2">
    <source>
        <dbReference type="EMBL" id="QCP36415.1"/>
    </source>
</evidence>
<proteinExistence type="predicted"/>
<dbReference type="InterPro" id="IPR010359">
    <property type="entry name" value="IrrE_HExxH"/>
</dbReference>
<keyword evidence="3" id="KW-1185">Reference proteome</keyword>
<dbReference type="KEGG" id="arf:AR1Y2_2961"/>
<dbReference type="OrthoDB" id="9816277at2"/>
<dbReference type="Gene3D" id="1.10.10.2910">
    <property type="match status" value="1"/>
</dbReference>
<name>A0A4P8IHU0_9FIRM</name>
<gene>
    <name evidence="2" type="ORF">AR1Y2_2961</name>
</gene>
<reference evidence="2 3" key="1">
    <citation type="submission" date="2019-05" db="EMBL/GenBank/DDBJ databases">
        <title>Complete genome sequencing of Anaerostipes rhamnosivorans.</title>
        <authorList>
            <person name="Bui T.P.N."/>
            <person name="de Vos W.M."/>
        </authorList>
    </citation>
    <scope>NUCLEOTIDE SEQUENCE [LARGE SCALE GENOMIC DNA]</scope>
    <source>
        <strain evidence="2 3">1y2</strain>
    </source>
</reference>
<dbReference type="Pfam" id="PF06114">
    <property type="entry name" value="Peptidase_M78"/>
    <property type="match status" value="1"/>
</dbReference>
<evidence type="ECO:0000259" key="1">
    <source>
        <dbReference type="Pfam" id="PF06114"/>
    </source>
</evidence>
<protein>
    <recommendedName>
        <fullName evidence="1">IrrE N-terminal-like domain-containing protein</fullName>
    </recommendedName>
</protein>
<evidence type="ECO:0000313" key="3">
    <source>
        <dbReference type="Proteomes" id="UP000298653"/>
    </source>
</evidence>
<dbReference type="Proteomes" id="UP000298653">
    <property type="component" value="Chromosome"/>
</dbReference>
<dbReference type="AlphaFoldDB" id="A0A4P8IHU0"/>
<feature type="domain" description="IrrE N-terminal-like" evidence="1">
    <location>
        <begin position="61"/>
        <end position="144"/>
    </location>
</feature>